<evidence type="ECO:0000313" key="3">
    <source>
        <dbReference type="Proteomes" id="UP000823775"/>
    </source>
</evidence>
<feature type="compositionally biased region" description="Low complexity" evidence="1">
    <location>
        <begin position="69"/>
        <end position="81"/>
    </location>
</feature>
<gene>
    <name evidence="2" type="ORF">HAX54_017911</name>
</gene>
<evidence type="ECO:0000313" key="2">
    <source>
        <dbReference type="EMBL" id="MCD7446849.1"/>
    </source>
</evidence>
<organism evidence="2 3">
    <name type="scientific">Datura stramonium</name>
    <name type="common">Jimsonweed</name>
    <name type="synonym">Common thornapple</name>
    <dbReference type="NCBI Taxonomy" id="4076"/>
    <lineage>
        <taxon>Eukaryota</taxon>
        <taxon>Viridiplantae</taxon>
        <taxon>Streptophyta</taxon>
        <taxon>Embryophyta</taxon>
        <taxon>Tracheophyta</taxon>
        <taxon>Spermatophyta</taxon>
        <taxon>Magnoliopsida</taxon>
        <taxon>eudicotyledons</taxon>
        <taxon>Gunneridae</taxon>
        <taxon>Pentapetalae</taxon>
        <taxon>asterids</taxon>
        <taxon>lamiids</taxon>
        <taxon>Solanales</taxon>
        <taxon>Solanaceae</taxon>
        <taxon>Solanoideae</taxon>
        <taxon>Datureae</taxon>
        <taxon>Datura</taxon>
    </lineage>
</organism>
<evidence type="ECO:0000256" key="1">
    <source>
        <dbReference type="SAM" id="MobiDB-lite"/>
    </source>
</evidence>
<comment type="caution">
    <text evidence="2">The sequence shown here is derived from an EMBL/GenBank/DDBJ whole genome shotgun (WGS) entry which is preliminary data.</text>
</comment>
<accession>A0ABS8RJR7</accession>
<proteinExistence type="predicted"/>
<dbReference type="EMBL" id="JACEIK010000022">
    <property type="protein sequence ID" value="MCD7446849.1"/>
    <property type="molecule type" value="Genomic_DNA"/>
</dbReference>
<dbReference type="Proteomes" id="UP000823775">
    <property type="component" value="Unassembled WGS sequence"/>
</dbReference>
<feature type="region of interest" description="Disordered" evidence="1">
    <location>
        <begin position="69"/>
        <end position="89"/>
    </location>
</feature>
<sequence>LADISLATPKGIIKDVLVQVGQGLLDVPIGKLKMRLAKVEILKVYKALKLPSSYEELSAIIVVELDSKSSITSSVSSPKNVSKNRVKVK</sequence>
<name>A0ABS8RJR7_DATST</name>
<protein>
    <submittedName>
        <fullName evidence="2">Uncharacterized protein</fullName>
    </submittedName>
</protein>
<keyword evidence="3" id="KW-1185">Reference proteome</keyword>
<feature type="non-terminal residue" evidence="2">
    <location>
        <position position="1"/>
    </location>
</feature>
<reference evidence="2 3" key="1">
    <citation type="journal article" date="2021" name="BMC Genomics">
        <title>Datura genome reveals duplications of psychoactive alkaloid biosynthetic genes and high mutation rate following tissue culture.</title>
        <authorList>
            <person name="Rajewski A."/>
            <person name="Carter-House D."/>
            <person name="Stajich J."/>
            <person name="Litt A."/>
        </authorList>
    </citation>
    <scope>NUCLEOTIDE SEQUENCE [LARGE SCALE GENOMIC DNA]</scope>
    <source>
        <strain evidence="2">AR-01</strain>
    </source>
</reference>